<keyword evidence="3" id="KW-1185">Reference proteome</keyword>
<reference evidence="2 3" key="1">
    <citation type="submission" date="2023-07" db="EMBL/GenBank/DDBJ databases">
        <title>Sorghum-associated microbial communities from plants grown in Nebraska, USA.</title>
        <authorList>
            <person name="Schachtman D."/>
        </authorList>
    </citation>
    <scope>NUCLEOTIDE SEQUENCE [LARGE SCALE GENOMIC DNA]</scope>
    <source>
        <strain evidence="2 3">3262</strain>
    </source>
</reference>
<feature type="coiled-coil region" evidence="1">
    <location>
        <begin position="9"/>
        <end position="71"/>
    </location>
</feature>
<evidence type="ECO:0000313" key="2">
    <source>
        <dbReference type="EMBL" id="MDR6944693.1"/>
    </source>
</evidence>
<evidence type="ECO:0000256" key="1">
    <source>
        <dbReference type="SAM" id="Coils"/>
    </source>
</evidence>
<accession>A0ABU1TH92</accession>
<organism evidence="2 3">
    <name type="scientific">Mucilaginibacter pocheonensis</name>
    <dbReference type="NCBI Taxonomy" id="398050"/>
    <lineage>
        <taxon>Bacteria</taxon>
        <taxon>Pseudomonadati</taxon>
        <taxon>Bacteroidota</taxon>
        <taxon>Sphingobacteriia</taxon>
        <taxon>Sphingobacteriales</taxon>
        <taxon>Sphingobacteriaceae</taxon>
        <taxon>Mucilaginibacter</taxon>
    </lineage>
</organism>
<comment type="caution">
    <text evidence="2">The sequence shown here is derived from an EMBL/GenBank/DDBJ whole genome shotgun (WGS) entry which is preliminary data.</text>
</comment>
<sequence length="276" mass="29092">MTGNNQDVLKQVELITNQLKQDAAALNQTLQTLISKQDALTAGTKKNSNAYQSLASQIDKTKSSLKNITDEINKGMQALNAYNGSAQQNIALLAALTMAYNRLTQSQGVSTALVQQLQVNIVSLTNVVGSQTAAVTKSKEAFDFHKGSVNAFKSSFDKLKEGAGSFGPVLGSVSSGFNAMKTGLEVVKTGFQSVGGAIKATGFGLLVLVLQSVAEYLTNTTEGSKRLRGALAAIGVVVEKVNSVFASLGKFIINAVFSPVESIKKLGNVIWHYPGS</sequence>
<protein>
    <submittedName>
        <fullName evidence="2">Methyl-accepting chemotaxis protein</fullName>
    </submittedName>
</protein>
<dbReference type="RefSeq" id="WP_310101334.1">
    <property type="nucleotide sequence ID" value="NZ_JAVDUU010000004.1"/>
</dbReference>
<name>A0ABU1TH92_9SPHI</name>
<keyword evidence="1" id="KW-0175">Coiled coil</keyword>
<evidence type="ECO:0000313" key="3">
    <source>
        <dbReference type="Proteomes" id="UP001247620"/>
    </source>
</evidence>
<gene>
    <name evidence="2" type="ORF">J2W55_004553</name>
</gene>
<dbReference type="EMBL" id="JAVDUU010000004">
    <property type="protein sequence ID" value="MDR6944693.1"/>
    <property type="molecule type" value="Genomic_DNA"/>
</dbReference>
<dbReference type="Proteomes" id="UP001247620">
    <property type="component" value="Unassembled WGS sequence"/>
</dbReference>
<proteinExistence type="predicted"/>